<comment type="catalytic activity">
    <reaction evidence="1">
        <text>ATP + protein L-histidine = ADP + protein N-phospho-L-histidine.</text>
        <dbReference type="EC" id="2.7.13.3"/>
    </reaction>
</comment>
<sequence length="358" mass="40339">MRKSKIIFVVIAYSLLMTAIFAGGLFVLQDFLNANQPLSSSLVYQPSNMELYDSYNSGTITVQLEKMINGTEIMQSYNQELYRHILTYATMFFVLFLVSVAILGFIFYNYQKEELKKAAKQLQNSPRENVISNALSWVRSAYSVMKEQFDSNLNSYKRLHSYLSHEQKNQIAILKANVEITNDPTNLRILNSISDSIDDILTLSENEGASDLSEIDTALVCAQVCDNYKGMANIEFSFSEEANTNIFAKERWVYRAVSNLIDNAVKYSGGGLVKVDVQNKNHSVIISVEDCGIGISEEQMQRIFEHKYRVNELNQDGYGIGLSLVSHVCNLCGGFVFVESKIDVGSTFYISFPEADNS</sequence>
<evidence type="ECO:0000313" key="9">
    <source>
        <dbReference type="Proteomes" id="UP000184080"/>
    </source>
</evidence>
<feature type="transmembrane region" description="Helical" evidence="6">
    <location>
        <begin position="85"/>
        <end position="110"/>
    </location>
</feature>
<reference evidence="8 9" key="1">
    <citation type="submission" date="2016-11" db="EMBL/GenBank/DDBJ databases">
        <authorList>
            <person name="Jaros S."/>
            <person name="Januszkiewicz K."/>
            <person name="Wedrychowicz H."/>
        </authorList>
    </citation>
    <scope>NUCLEOTIDE SEQUENCE [LARGE SCALE GENOMIC DNA]</scope>
    <source>
        <strain evidence="8 9">DSM 21864</strain>
    </source>
</reference>
<organism evidence="8 9">
    <name type="scientific">Clostridium amylolyticum</name>
    <dbReference type="NCBI Taxonomy" id="1121298"/>
    <lineage>
        <taxon>Bacteria</taxon>
        <taxon>Bacillati</taxon>
        <taxon>Bacillota</taxon>
        <taxon>Clostridia</taxon>
        <taxon>Eubacteriales</taxon>
        <taxon>Clostridiaceae</taxon>
        <taxon>Clostridium</taxon>
    </lineage>
</organism>
<name>A0A1M6H8U1_9CLOT</name>
<dbReference type="SMART" id="SM00387">
    <property type="entry name" value="HATPase_c"/>
    <property type="match status" value="1"/>
</dbReference>
<keyword evidence="5" id="KW-0902">Two-component regulatory system</keyword>
<dbReference type="OrthoDB" id="9815750at2"/>
<dbReference type="Gene3D" id="3.30.565.10">
    <property type="entry name" value="Histidine kinase-like ATPase, C-terminal domain"/>
    <property type="match status" value="1"/>
</dbReference>
<proteinExistence type="predicted"/>
<keyword evidence="3" id="KW-0597">Phosphoprotein</keyword>
<dbReference type="PANTHER" id="PTHR43547:SF2">
    <property type="entry name" value="HYBRID SIGNAL TRANSDUCTION HISTIDINE KINASE C"/>
    <property type="match status" value="1"/>
</dbReference>
<keyword evidence="6" id="KW-0472">Membrane</keyword>
<evidence type="ECO:0000259" key="7">
    <source>
        <dbReference type="PROSITE" id="PS50109"/>
    </source>
</evidence>
<dbReference type="CDD" id="cd00075">
    <property type="entry name" value="HATPase"/>
    <property type="match status" value="1"/>
</dbReference>
<dbReference type="InterPro" id="IPR005467">
    <property type="entry name" value="His_kinase_dom"/>
</dbReference>
<evidence type="ECO:0000256" key="4">
    <source>
        <dbReference type="ARBA" id="ARBA00022777"/>
    </source>
</evidence>
<dbReference type="PANTHER" id="PTHR43547">
    <property type="entry name" value="TWO-COMPONENT HISTIDINE KINASE"/>
    <property type="match status" value="1"/>
</dbReference>
<dbReference type="STRING" id="1121298.SAMN05444401_2417"/>
<dbReference type="RefSeq" id="WP_073006829.1">
    <property type="nucleotide sequence ID" value="NZ_FQZO01000003.1"/>
</dbReference>
<dbReference type="InterPro" id="IPR003594">
    <property type="entry name" value="HATPase_dom"/>
</dbReference>
<feature type="domain" description="Histidine kinase" evidence="7">
    <location>
        <begin position="162"/>
        <end position="356"/>
    </location>
</feature>
<dbReference type="SUPFAM" id="SSF55874">
    <property type="entry name" value="ATPase domain of HSP90 chaperone/DNA topoisomerase II/histidine kinase"/>
    <property type="match status" value="1"/>
</dbReference>
<dbReference type="EC" id="2.7.13.3" evidence="2"/>
<accession>A0A1M6H8U1</accession>
<dbReference type="EMBL" id="FQZO01000003">
    <property type="protein sequence ID" value="SHJ18539.1"/>
    <property type="molecule type" value="Genomic_DNA"/>
</dbReference>
<dbReference type="InterPro" id="IPR004358">
    <property type="entry name" value="Sig_transdc_His_kin-like_C"/>
</dbReference>
<evidence type="ECO:0000256" key="3">
    <source>
        <dbReference type="ARBA" id="ARBA00022553"/>
    </source>
</evidence>
<keyword evidence="9" id="KW-1185">Reference proteome</keyword>
<dbReference type="AlphaFoldDB" id="A0A1M6H8U1"/>
<feature type="transmembrane region" description="Helical" evidence="6">
    <location>
        <begin position="7"/>
        <end position="28"/>
    </location>
</feature>
<keyword evidence="6" id="KW-1133">Transmembrane helix</keyword>
<evidence type="ECO:0000256" key="1">
    <source>
        <dbReference type="ARBA" id="ARBA00000085"/>
    </source>
</evidence>
<dbReference type="Pfam" id="PF02518">
    <property type="entry name" value="HATPase_c"/>
    <property type="match status" value="1"/>
</dbReference>
<evidence type="ECO:0000256" key="2">
    <source>
        <dbReference type="ARBA" id="ARBA00012438"/>
    </source>
</evidence>
<dbReference type="PRINTS" id="PR00344">
    <property type="entry name" value="BCTRLSENSOR"/>
</dbReference>
<dbReference type="PROSITE" id="PS50109">
    <property type="entry name" value="HIS_KIN"/>
    <property type="match status" value="1"/>
</dbReference>
<keyword evidence="4 8" id="KW-0418">Kinase</keyword>
<evidence type="ECO:0000256" key="5">
    <source>
        <dbReference type="ARBA" id="ARBA00023012"/>
    </source>
</evidence>
<gene>
    <name evidence="8" type="ORF">SAMN05444401_2417</name>
</gene>
<keyword evidence="4 8" id="KW-0808">Transferase</keyword>
<dbReference type="Proteomes" id="UP000184080">
    <property type="component" value="Unassembled WGS sequence"/>
</dbReference>
<evidence type="ECO:0000256" key="6">
    <source>
        <dbReference type="SAM" id="Phobius"/>
    </source>
</evidence>
<dbReference type="GO" id="GO:0000155">
    <property type="term" value="F:phosphorelay sensor kinase activity"/>
    <property type="evidence" value="ECO:0007669"/>
    <property type="project" value="TreeGrafter"/>
</dbReference>
<keyword evidence="6" id="KW-0812">Transmembrane</keyword>
<protein>
    <recommendedName>
        <fullName evidence="2">histidine kinase</fullName>
        <ecNumber evidence="2">2.7.13.3</ecNumber>
    </recommendedName>
</protein>
<dbReference type="InterPro" id="IPR036890">
    <property type="entry name" value="HATPase_C_sf"/>
</dbReference>
<evidence type="ECO:0000313" key="8">
    <source>
        <dbReference type="EMBL" id="SHJ18539.1"/>
    </source>
</evidence>